<proteinExistence type="predicted"/>
<feature type="transmembrane region" description="Helical" evidence="1">
    <location>
        <begin position="56"/>
        <end position="85"/>
    </location>
</feature>
<comment type="caution">
    <text evidence="2">The sequence shown here is derived from an EMBL/GenBank/DDBJ whole genome shotgun (WGS) entry which is preliminary data.</text>
</comment>
<evidence type="ECO:0000256" key="1">
    <source>
        <dbReference type="SAM" id="Phobius"/>
    </source>
</evidence>
<accession>A0A3E2GTD8</accession>
<keyword evidence="1" id="KW-0812">Transmembrane</keyword>
<keyword evidence="1" id="KW-1133">Transmembrane helix</keyword>
<feature type="non-terminal residue" evidence="2">
    <location>
        <position position="95"/>
    </location>
</feature>
<dbReference type="EMBL" id="NCSJ02000461">
    <property type="protein sequence ID" value="RFU24350.1"/>
    <property type="molecule type" value="Genomic_DNA"/>
</dbReference>
<organism evidence="2 3">
    <name type="scientific">Scytalidium lignicola</name>
    <name type="common">Hyphomycete</name>
    <dbReference type="NCBI Taxonomy" id="5539"/>
    <lineage>
        <taxon>Eukaryota</taxon>
        <taxon>Fungi</taxon>
        <taxon>Dikarya</taxon>
        <taxon>Ascomycota</taxon>
        <taxon>Pezizomycotina</taxon>
        <taxon>Leotiomycetes</taxon>
        <taxon>Leotiomycetes incertae sedis</taxon>
        <taxon>Scytalidium</taxon>
    </lineage>
</organism>
<dbReference type="Proteomes" id="UP000258309">
    <property type="component" value="Unassembled WGS sequence"/>
</dbReference>
<evidence type="ECO:0000313" key="3">
    <source>
        <dbReference type="Proteomes" id="UP000258309"/>
    </source>
</evidence>
<keyword evidence="1" id="KW-0472">Membrane</keyword>
<sequence>MYNNLQATQIATQVLALVIPGMALANNFDGFLGALAFTLTPALALGPSGPRCVTPALIGLVIGLTILALTPTLTPAPALAGLFLAERLYNLTKTF</sequence>
<evidence type="ECO:0000313" key="2">
    <source>
        <dbReference type="EMBL" id="RFU24350.1"/>
    </source>
</evidence>
<name>A0A3E2GTD8_SCYLI</name>
<protein>
    <submittedName>
        <fullName evidence="2">Uncharacterized protein</fullName>
    </submittedName>
</protein>
<feature type="non-terminal residue" evidence="2">
    <location>
        <position position="1"/>
    </location>
</feature>
<dbReference type="AlphaFoldDB" id="A0A3E2GTD8"/>
<gene>
    <name evidence="2" type="ORF">B7463_g11983</name>
</gene>
<reference evidence="2 3" key="1">
    <citation type="submission" date="2018-05" db="EMBL/GenBank/DDBJ databases">
        <title>Draft genome sequence of Scytalidium lignicola DSM 105466, a ubiquitous saprotrophic fungus.</title>
        <authorList>
            <person name="Buettner E."/>
            <person name="Gebauer A.M."/>
            <person name="Hofrichter M."/>
            <person name="Liers C."/>
            <person name="Kellner H."/>
        </authorList>
    </citation>
    <scope>NUCLEOTIDE SEQUENCE [LARGE SCALE GENOMIC DNA]</scope>
    <source>
        <strain evidence="2 3">DSM 105466</strain>
    </source>
</reference>
<keyword evidence="3" id="KW-1185">Reference proteome</keyword>